<dbReference type="Pfam" id="PF06980">
    <property type="entry name" value="DUF1302"/>
    <property type="match status" value="1"/>
</dbReference>
<evidence type="ECO:0000313" key="2">
    <source>
        <dbReference type="Proteomes" id="UP000829708"/>
    </source>
</evidence>
<dbReference type="RefSeq" id="WP_244773951.1">
    <property type="nucleotide sequence ID" value="NZ_CP094929.1"/>
</dbReference>
<accession>A0ABY4DCV1</accession>
<proteinExistence type="predicted"/>
<dbReference type="InterPro" id="IPR010727">
    <property type="entry name" value="DUF1302"/>
</dbReference>
<gene>
    <name evidence="1" type="ORF">MUG09_04745</name>
</gene>
<protein>
    <recommendedName>
        <fullName evidence="3">Alginate export domain-containing protein</fullName>
    </recommendedName>
</protein>
<dbReference type="Proteomes" id="UP000829708">
    <property type="component" value="Chromosome"/>
</dbReference>
<sequence>MNIRQKTFVVFLFLVLAVLPAIPANSTFSGMVRDYAAVRLESLDMPVHEQTMDAFYEHSTDMGKLTLHPVVYSNPNKALQLNLAEAYFDFYLENADVRVGKQKVIWGEAEGAFITDLVSPRDMRSFILADFSEIRKAVPAIKVDYYAGPYTMQGIWVTHFIPTSLPASNSMWAQTPTLPFPPAITSVSFTDSAMPETTLENSEFFLSLGRFGNAVSWKLNGGYVFTDEPLASEVTAPDPATRVISQRYERYSFIGGSFNTALGGLVLRGETALALDKPMNSLDTSKNPPITIEKHTQVQALVGLDWNMLGSQWSTQYLMVYTHDHTASLVSQMKPVKEFAHTFTFRMQDTFFDEQLTVRLFTYIEVEPLNTLLRPSISYNFGNGVLLEGGLDVFLGDKDGTFGTYASNSLAWAALRWYF</sequence>
<evidence type="ECO:0000313" key="1">
    <source>
        <dbReference type="EMBL" id="UOM52084.1"/>
    </source>
</evidence>
<organism evidence="1 2">
    <name type="scientific">Sphaerochaeta associata</name>
    <dbReference type="NCBI Taxonomy" id="1129264"/>
    <lineage>
        <taxon>Bacteria</taxon>
        <taxon>Pseudomonadati</taxon>
        <taxon>Spirochaetota</taxon>
        <taxon>Spirochaetia</taxon>
        <taxon>Spirochaetales</taxon>
        <taxon>Sphaerochaetaceae</taxon>
        <taxon>Sphaerochaeta</taxon>
    </lineage>
</organism>
<dbReference type="EMBL" id="CP094929">
    <property type="protein sequence ID" value="UOM52084.1"/>
    <property type="molecule type" value="Genomic_DNA"/>
</dbReference>
<name>A0ABY4DCV1_9SPIR</name>
<reference evidence="2" key="1">
    <citation type="journal article" date="2024" name="J Bioinform Genom">
        <title>Complete genome sequence of the type strain bacterium Sphaerochaeta associata GLS2t (VKM B-2742)t.</title>
        <authorList>
            <person name="Troshina O.Y."/>
            <person name="Tepeeva A.N."/>
            <person name="Arzamasceva V.O."/>
            <person name="Whitman W.B."/>
            <person name="Varghese N."/>
            <person name="Shapiro N."/>
            <person name="Woyke T."/>
            <person name="Kripides N.C."/>
            <person name="Vasilenko O.V."/>
        </authorList>
    </citation>
    <scope>NUCLEOTIDE SEQUENCE [LARGE SCALE GENOMIC DNA]</scope>
    <source>
        <strain evidence="2">GLS2T</strain>
    </source>
</reference>
<keyword evidence="2" id="KW-1185">Reference proteome</keyword>
<evidence type="ECO:0008006" key="3">
    <source>
        <dbReference type="Google" id="ProtNLM"/>
    </source>
</evidence>